<dbReference type="InterPro" id="IPR001870">
    <property type="entry name" value="B30.2/SPRY"/>
</dbReference>
<dbReference type="Gene3D" id="2.60.120.920">
    <property type="match status" value="1"/>
</dbReference>
<dbReference type="Pfam" id="PF00622">
    <property type="entry name" value="SPRY"/>
    <property type="match status" value="1"/>
</dbReference>
<evidence type="ECO:0000259" key="2">
    <source>
        <dbReference type="PROSITE" id="PS50188"/>
    </source>
</evidence>
<evidence type="ECO:0000313" key="4">
    <source>
        <dbReference type="Proteomes" id="UP001431783"/>
    </source>
</evidence>
<evidence type="ECO:0000313" key="3">
    <source>
        <dbReference type="EMBL" id="KAK9887998.1"/>
    </source>
</evidence>
<dbReference type="PANTHER" id="PTHR12245:SF5">
    <property type="entry name" value="SPRY DOMAIN-CONTAINING SOCS BOX PROTEIN 3"/>
    <property type="match status" value="1"/>
</dbReference>
<dbReference type="SMART" id="SM00449">
    <property type="entry name" value="SPRY"/>
    <property type="match status" value="1"/>
</dbReference>
<dbReference type="GO" id="GO:0019005">
    <property type="term" value="C:SCF ubiquitin ligase complex"/>
    <property type="evidence" value="ECO:0007669"/>
    <property type="project" value="TreeGrafter"/>
</dbReference>
<dbReference type="InterPro" id="IPR013320">
    <property type="entry name" value="ConA-like_dom_sf"/>
</dbReference>
<dbReference type="PROSITE" id="PS50188">
    <property type="entry name" value="B302_SPRY"/>
    <property type="match status" value="1"/>
</dbReference>
<feature type="domain" description="B30.2/SPRY" evidence="2">
    <location>
        <begin position="23"/>
        <end position="214"/>
    </location>
</feature>
<keyword evidence="4" id="KW-1185">Reference proteome</keyword>
<dbReference type="InterPro" id="IPR050672">
    <property type="entry name" value="FBXO45-Fsn/SPSB_families"/>
</dbReference>
<accession>A0AAW1V3Q1</accession>
<dbReference type="GO" id="GO:0043161">
    <property type="term" value="P:proteasome-mediated ubiquitin-dependent protein catabolic process"/>
    <property type="evidence" value="ECO:0007669"/>
    <property type="project" value="TreeGrafter"/>
</dbReference>
<dbReference type="SUPFAM" id="SSF49899">
    <property type="entry name" value="Concanavalin A-like lectins/glucanases"/>
    <property type="match status" value="1"/>
</dbReference>
<gene>
    <name evidence="3" type="ORF">WA026_000285</name>
</gene>
<dbReference type="EMBL" id="JARQZJ010000121">
    <property type="protein sequence ID" value="KAK9887998.1"/>
    <property type="molecule type" value="Genomic_DNA"/>
</dbReference>
<dbReference type="InterPro" id="IPR043136">
    <property type="entry name" value="B30.2/SPRY_sf"/>
</dbReference>
<name>A0AAW1V3Q1_9CUCU</name>
<dbReference type="Proteomes" id="UP001431783">
    <property type="component" value="Unassembled WGS sequence"/>
</dbReference>
<comment type="caution">
    <text evidence="3">The sequence shown here is derived from an EMBL/GenBank/DDBJ whole genome shotgun (WGS) entry which is preliminary data.</text>
</comment>
<organism evidence="3 4">
    <name type="scientific">Henosepilachna vigintioctopunctata</name>
    <dbReference type="NCBI Taxonomy" id="420089"/>
    <lineage>
        <taxon>Eukaryota</taxon>
        <taxon>Metazoa</taxon>
        <taxon>Ecdysozoa</taxon>
        <taxon>Arthropoda</taxon>
        <taxon>Hexapoda</taxon>
        <taxon>Insecta</taxon>
        <taxon>Pterygota</taxon>
        <taxon>Neoptera</taxon>
        <taxon>Endopterygota</taxon>
        <taxon>Coleoptera</taxon>
        <taxon>Polyphaga</taxon>
        <taxon>Cucujiformia</taxon>
        <taxon>Coccinelloidea</taxon>
        <taxon>Coccinellidae</taxon>
        <taxon>Epilachninae</taxon>
        <taxon>Epilachnini</taxon>
        <taxon>Henosepilachna</taxon>
    </lineage>
</organism>
<dbReference type="PANTHER" id="PTHR12245">
    <property type="entry name" value="SPRY DOMAIN CONTAINING SOCS BOX PROTEIN"/>
    <property type="match status" value="1"/>
</dbReference>
<dbReference type="InterPro" id="IPR003877">
    <property type="entry name" value="SPRY_dom"/>
</dbReference>
<sequence length="379" mass="43373">MYFVIDLNKISVNKNEPSYCSSECDSKIENGKLKCNCGSDVPIFEWCWNNDNTAVNVLLDSYNLEVTFHPVYSSGTASIKGNKPFLQNRHYYWEIKVISKLYGTDVMVGVGTDKISNCTYSFCSMLGIDDHSYGYSYNGIIQHNKLTRKYGKRFSIGCLVGVHLDMYSGKLEYYLNRKPLGIAFEGLKDKKLYPMACSTAAQSVMKLNCAISQEETLQMLCLKCVQKHPSLYEEYRTIPGLCKYYDRLYFWMVCAVENEEIDKKKEDEDLHLMAIKSSSKSHQNKRLWEYISNKPQKKMTTYRTCSQPQCNVHFSSQPSSSTIADAGGTDEKKDVENEEACKLLYECLSDSDSFHDSDSDTSEEINSIFPVKMLVLQIY</sequence>
<proteinExistence type="predicted"/>
<reference evidence="3 4" key="1">
    <citation type="submission" date="2023-03" db="EMBL/GenBank/DDBJ databases">
        <title>Genome insight into feeding habits of ladybird beetles.</title>
        <authorList>
            <person name="Li H.-S."/>
            <person name="Huang Y.-H."/>
            <person name="Pang H."/>
        </authorList>
    </citation>
    <scope>NUCLEOTIDE SEQUENCE [LARGE SCALE GENOMIC DNA]</scope>
    <source>
        <strain evidence="3">SYSU_2023b</strain>
        <tissue evidence="3">Whole body</tissue>
    </source>
</reference>
<dbReference type="CDD" id="cd12876">
    <property type="entry name" value="SPRY_SOCS3"/>
    <property type="match status" value="1"/>
</dbReference>
<dbReference type="AlphaFoldDB" id="A0AAW1V3Q1"/>
<evidence type="ECO:0000256" key="1">
    <source>
        <dbReference type="ARBA" id="ARBA00022786"/>
    </source>
</evidence>
<dbReference type="InterPro" id="IPR035754">
    <property type="entry name" value="SPRY_SPSB3"/>
</dbReference>
<keyword evidence="1" id="KW-0833">Ubl conjugation pathway</keyword>
<protein>
    <recommendedName>
        <fullName evidence="2">B30.2/SPRY domain-containing protein</fullName>
    </recommendedName>
</protein>